<dbReference type="InterPro" id="IPR006118">
    <property type="entry name" value="Recombinase_CS"/>
</dbReference>
<dbReference type="InterPro" id="IPR036162">
    <property type="entry name" value="Resolvase-like_N_sf"/>
</dbReference>
<dbReference type="SUPFAM" id="SSF53041">
    <property type="entry name" value="Resolvase-like"/>
    <property type="match status" value="1"/>
</dbReference>
<dbReference type="EMBL" id="BMLW01000036">
    <property type="protein sequence ID" value="GGP17357.1"/>
    <property type="molecule type" value="Genomic_DNA"/>
</dbReference>
<dbReference type="InterPro" id="IPR038109">
    <property type="entry name" value="DNA_bind_recomb_sf"/>
</dbReference>
<dbReference type="SMART" id="SM00857">
    <property type="entry name" value="Resolvase"/>
    <property type="match status" value="1"/>
</dbReference>
<feature type="active site" description="O-(5'-phospho-DNA)-serine intermediate" evidence="4">
    <location>
        <position position="10"/>
    </location>
</feature>
<reference evidence="8" key="1">
    <citation type="journal article" date="2019" name="Int. J. Syst. Evol. Microbiol.">
        <title>The Global Catalogue of Microorganisms (GCM) 10K type strain sequencing project: providing services to taxonomists for standard genome sequencing and annotation.</title>
        <authorList>
            <consortium name="The Broad Institute Genomics Platform"/>
            <consortium name="The Broad Institute Genome Sequencing Center for Infectious Disease"/>
            <person name="Wu L."/>
            <person name="Ma J."/>
        </authorList>
    </citation>
    <scope>NUCLEOTIDE SEQUENCE [LARGE SCALE GENOMIC DNA]</scope>
    <source>
        <strain evidence="8">CGMCC 1.7693</strain>
    </source>
</reference>
<organism evidence="7 8">
    <name type="scientific">Oceanobacillus neutriphilus</name>
    <dbReference type="NCBI Taxonomy" id="531815"/>
    <lineage>
        <taxon>Bacteria</taxon>
        <taxon>Bacillati</taxon>
        <taxon>Bacillota</taxon>
        <taxon>Bacilli</taxon>
        <taxon>Bacillales</taxon>
        <taxon>Bacillaceae</taxon>
        <taxon>Oceanobacillus</taxon>
    </lineage>
</organism>
<dbReference type="PROSITE" id="PS51737">
    <property type="entry name" value="RECOMBINASE_DNA_BIND"/>
    <property type="match status" value="1"/>
</dbReference>
<dbReference type="InterPro" id="IPR011109">
    <property type="entry name" value="DNA_bind_recombinase_dom"/>
</dbReference>
<accession>A0ABQ2P3D2</accession>
<proteinExistence type="predicted"/>
<keyword evidence="8" id="KW-1185">Reference proteome</keyword>
<dbReference type="PANTHER" id="PTHR30461:SF23">
    <property type="entry name" value="DNA RECOMBINASE-RELATED"/>
    <property type="match status" value="1"/>
</dbReference>
<evidence type="ECO:0000256" key="1">
    <source>
        <dbReference type="ARBA" id="ARBA00022908"/>
    </source>
</evidence>
<dbReference type="RefSeq" id="WP_188738837.1">
    <property type="nucleotide sequence ID" value="NZ_BMLW01000036.1"/>
</dbReference>
<protein>
    <submittedName>
        <fullName evidence="7">Integrase</fullName>
    </submittedName>
</protein>
<feature type="domain" description="Resolvase/invertase-type recombinase catalytic" evidence="5">
    <location>
        <begin position="2"/>
        <end position="149"/>
    </location>
</feature>
<dbReference type="PROSITE" id="PS51736">
    <property type="entry name" value="RECOMBINASES_3"/>
    <property type="match status" value="1"/>
</dbReference>
<evidence type="ECO:0000259" key="5">
    <source>
        <dbReference type="PROSITE" id="PS51736"/>
    </source>
</evidence>
<keyword evidence="3" id="KW-0233">DNA recombination</keyword>
<keyword evidence="1" id="KW-0229">DNA integration</keyword>
<dbReference type="Gene3D" id="3.40.50.1390">
    <property type="entry name" value="Resolvase, N-terminal catalytic domain"/>
    <property type="match status" value="1"/>
</dbReference>
<dbReference type="PANTHER" id="PTHR30461">
    <property type="entry name" value="DNA-INVERTASE FROM LAMBDOID PROPHAGE"/>
    <property type="match status" value="1"/>
</dbReference>
<dbReference type="InterPro" id="IPR006119">
    <property type="entry name" value="Resolv_N"/>
</dbReference>
<dbReference type="Gene3D" id="3.90.1750.20">
    <property type="entry name" value="Putative Large Serine Recombinase, Chain B, Domain 2"/>
    <property type="match status" value="1"/>
</dbReference>
<keyword evidence="2" id="KW-0238">DNA-binding</keyword>
<dbReference type="PROSITE" id="PS00397">
    <property type="entry name" value="RECOMBINASES_1"/>
    <property type="match status" value="1"/>
</dbReference>
<dbReference type="InterPro" id="IPR050639">
    <property type="entry name" value="SSR_resolvase"/>
</dbReference>
<evidence type="ECO:0000256" key="4">
    <source>
        <dbReference type="PROSITE-ProRule" id="PRU10137"/>
    </source>
</evidence>
<evidence type="ECO:0000259" key="6">
    <source>
        <dbReference type="PROSITE" id="PS51737"/>
    </source>
</evidence>
<dbReference type="Proteomes" id="UP000641206">
    <property type="component" value="Unassembled WGS sequence"/>
</dbReference>
<evidence type="ECO:0000313" key="8">
    <source>
        <dbReference type="Proteomes" id="UP000641206"/>
    </source>
</evidence>
<evidence type="ECO:0000256" key="3">
    <source>
        <dbReference type="ARBA" id="ARBA00023172"/>
    </source>
</evidence>
<dbReference type="CDD" id="cd00338">
    <property type="entry name" value="Ser_Recombinase"/>
    <property type="match status" value="1"/>
</dbReference>
<evidence type="ECO:0000256" key="2">
    <source>
        <dbReference type="ARBA" id="ARBA00023125"/>
    </source>
</evidence>
<evidence type="ECO:0000313" key="7">
    <source>
        <dbReference type="EMBL" id="GGP17357.1"/>
    </source>
</evidence>
<comment type="caution">
    <text evidence="7">The sequence shown here is derived from an EMBL/GenBank/DDBJ whole genome shotgun (WGS) entry which is preliminary data.</text>
</comment>
<dbReference type="Pfam" id="PF00239">
    <property type="entry name" value="Resolvase"/>
    <property type="match status" value="1"/>
</dbReference>
<gene>
    <name evidence="7" type="ORF">GCM10011346_52790</name>
</gene>
<sequence>MTVAIYIRVSTVEQATEGYSIAAQKERLLSYCKAQGWESYKFYIDEGISAKDTNRPELQKLFGDMRKGLINTILVYRLDRFTRRVVDFHRMLEEMNKYNCTFKSATEAYDTSNAMGRMFISLIATIAQWETENMSERIKMALEEKVSSGERVGNIPFGFDLNSKERLIKNDKAPILEDMVQKIFDGWSMHKVSVYLNQTTTDGTWTTNKVKRILENPALYGSTRWNDKVYEDTHIGVITKEKFMKLQQLLKTRSTTKRRDVKSVYLFQSVLSCPNCKHKLTPNRRIRRRTDGTEFYRVSYRCNYCQNHRQNYKTYGEENVLNALLTYMKKVTLPKPEVTPQKNSGNIYIDQLKQIEKKREKYQRAWASDLMRDEEFTKLMNETKAIYEDLQQKVKDNDKQEVLDVNKIKNLIVHFNKNFTLLTREEQSVFIARFIKEIEFHIITPPPKRARAAKQGRDIVVITDVVFM</sequence>
<dbReference type="Pfam" id="PF07508">
    <property type="entry name" value="Recombinase"/>
    <property type="match status" value="1"/>
</dbReference>
<name>A0ABQ2P3D2_9BACI</name>
<feature type="domain" description="Recombinase" evidence="6">
    <location>
        <begin position="156"/>
        <end position="256"/>
    </location>
</feature>